<feature type="domain" description="Mannose-1-phosphate guanyltransferase C-terminal" evidence="8">
    <location>
        <begin position="241"/>
        <end position="313"/>
    </location>
</feature>
<protein>
    <submittedName>
        <fullName evidence="9">Nucleotidyltransferase</fullName>
    </submittedName>
</protein>
<reference evidence="9 10" key="1">
    <citation type="submission" date="2014-03" db="EMBL/GenBank/DDBJ databases">
        <title>Draft genome sequence of the novel thermoacidophilic archaea Acidianus copahuensis ALE1 strain, isolated from Copahue volcanic area in Neuquen Argentina.</title>
        <authorList>
            <person name="Urbieta M.S."/>
            <person name="Rascovan N."/>
            <person name="Castro C."/>
            <person name="Revale S."/>
            <person name="Giaveno M.A."/>
            <person name="Vazquez M.P."/>
            <person name="Donati E.R."/>
        </authorList>
    </citation>
    <scope>NUCLEOTIDE SEQUENCE [LARGE SCALE GENOMIC DNA]</scope>
    <source>
        <strain evidence="9 10">ALE1</strain>
    </source>
</reference>
<dbReference type="GO" id="GO:0019134">
    <property type="term" value="F:glucosamine-1-phosphate N-acetyltransferase activity"/>
    <property type="evidence" value="ECO:0007669"/>
    <property type="project" value="UniProtKB-EC"/>
</dbReference>
<keyword evidence="4" id="KW-0012">Acyltransferase</keyword>
<evidence type="ECO:0000313" key="10">
    <source>
        <dbReference type="Proteomes" id="UP000024332"/>
    </source>
</evidence>
<evidence type="ECO:0000256" key="5">
    <source>
        <dbReference type="ARBA" id="ARBA00048247"/>
    </source>
</evidence>
<dbReference type="InterPro" id="IPR011004">
    <property type="entry name" value="Trimer_LpxA-like_sf"/>
</dbReference>
<dbReference type="SUPFAM" id="SSF51161">
    <property type="entry name" value="Trimeric LpxA-like enzymes"/>
    <property type="match status" value="1"/>
</dbReference>
<keyword evidence="3" id="KW-0511">Multifunctional enzyme</keyword>
<dbReference type="Proteomes" id="UP000024332">
    <property type="component" value="Unassembled WGS sequence"/>
</dbReference>
<name>A0A031LM88_9CREN</name>
<keyword evidence="1 9" id="KW-0808">Transferase</keyword>
<keyword evidence="2" id="KW-0548">Nucleotidyltransferase</keyword>
<sequence length="348" mass="37810">MKAIVLAAGRGEGLLPFTEGEQKESISLLGKSIISYSLEGLKKAGIKEAVVIINDRGVQIDVDLPIELVRQKTPGITGAVRDGMEKIDDDYFVLTFGDIVSPPEFYINLMNAYAVNGEAVFSLVPVNEGIQTYGLARIRNEKLEIVKDGESTLALGGAYVLPRGDFDDLLEYLSRISEKAKYFIWSGEWADIGYPEDLINAVEMMLRNRKTIIGDSLISRTAVIGKAIIEDGAIIDDFADIKGPAYIGKNAYIGSFSLIRDYSSIETGAQVGAYCEVSHSLIQPKAIIGSKSYLTYSVIGREANIGSSVITANYPAKTSRGKVNKLGALISPWKEIKHGSVLEPGYKV</sequence>
<evidence type="ECO:0000256" key="4">
    <source>
        <dbReference type="ARBA" id="ARBA00023315"/>
    </source>
</evidence>
<evidence type="ECO:0000259" key="8">
    <source>
        <dbReference type="Pfam" id="PF25087"/>
    </source>
</evidence>
<dbReference type="RefSeq" id="WP_048099292.1">
    <property type="nucleotide sequence ID" value="NZ_JFZT01000039.1"/>
</dbReference>
<dbReference type="InterPro" id="IPR050065">
    <property type="entry name" value="GlmU-like"/>
</dbReference>
<comment type="catalytic activity">
    <reaction evidence="5">
        <text>alpha-D-glucosamine 1-phosphate + acetyl-CoA = N-acetyl-alpha-D-glucosamine 1-phosphate + CoA + H(+)</text>
        <dbReference type="Rhea" id="RHEA:13725"/>
        <dbReference type="ChEBI" id="CHEBI:15378"/>
        <dbReference type="ChEBI" id="CHEBI:57287"/>
        <dbReference type="ChEBI" id="CHEBI:57288"/>
        <dbReference type="ChEBI" id="CHEBI:57776"/>
        <dbReference type="ChEBI" id="CHEBI:58516"/>
        <dbReference type="EC" id="2.3.1.157"/>
    </reaction>
</comment>
<dbReference type="InterPro" id="IPR025877">
    <property type="entry name" value="MobA-like_NTP_Trfase"/>
</dbReference>
<accession>A0A031LM88</accession>
<gene>
    <name evidence="9" type="ORF">CM19_05065</name>
</gene>
<dbReference type="SUPFAM" id="SSF53448">
    <property type="entry name" value="Nucleotide-diphospho-sugar transferases"/>
    <property type="match status" value="1"/>
</dbReference>
<dbReference type="PANTHER" id="PTHR43584:SF8">
    <property type="entry name" value="N-ACETYLMURAMATE ALPHA-1-PHOSPHATE URIDYLYLTRANSFERASE"/>
    <property type="match status" value="1"/>
</dbReference>
<dbReference type="InterPro" id="IPR056729">
    <property type="entry name" value="GMPPB_C"/>
</dbReference>
<organism evidence="9 10">
    <name type="scientific">Candidatus Acidianus copahuensis</name>
    <dbReference type="NCBI Taxonomy" id="1160895"/>
    <lineage>
        <taxon>Archaea</taxon>
        <taxon>Thermoproteota</taxon>
        <taxon>Thermoprotei</taxon>
        <taxon>Sulfolobales</taxon>
        <taxon>Sulfolobaceae</taxon>
        <taxon>Acidianus</taxon>
    </lineage>
</organism>
<dbReference type="EMBL" id="JFZT01000039">
    <property type="protein sequence ID" value="EZQ06763.1"/>
    <property type="molecule type" value="Genomic_DNA"/>
</dbReference>
<dbReference type="PANTHER" id="PTHR43584">
    <property type="entry name" value="NUCLEOTIDYL TRANSFERASE"/>
    <property type="match status" value="1"/>
</dbReference>
<dbReference type="Gene3D" id="3.90.550.10">
    <property type="entry name" value="Spore Coat Polysaccharide Biosynthesis Protein SpsA, Chain A"/>
    <property type="match status" value="1"/>
</dbReference>
<evidence type="ECO:0000256" key="6">
    <source>
        <dbReference type="ARBA" id="ARBA00048493"/>
    </source>
</evidence>
<feature type="domain" description="MobA-like NTP transferase" evidence="7">
    <location>
        <begin position="3"/>
        <end position="131"/>
    </location>
</feature>
<evidence type="ECO:0000256" key="2">
    <source>
        <dbReference type="ARBA" id="ARBA00022695"/>
    </source>
</evidence>
<dbReference type="Pfam" id="PF12804">
    <property type="entry name" value="NTP_transf_3"/>
    <property type="match status" value="1"/>
</dbReference>
<evidence type="ECO:0000313" key="9">
    <source>
        <dbReference type="EMBL" id="EZQ06763.1"/>
    </source>
</evidence>
<evidence type="ECO:0000256" key="3">
    <source>
        <dbReference type="ARBA" id="ARBA00023268"/>
    </source>
</evidence>
<evidence type="ECO:0000259" key="7">
    <source>
        <dbReference type="Pfam" id="PF12804"/>
    </source>
</evidence>
<dbReference type="OrthoDB" id="15372at2157"/>
<keyword evidence="10" id="KW-1185">Reference proteome</keyword>
<evidence type="ECO:0000256" key="1">
    <source>
        <dbReference type="ARBA" id="ARBA00022679"/>
    </source>
</evidence>
<dbReference type="AlphaFoldDB" id="A0A031LM88"/>
<dbReference type="InterPro" id="IPR029044">
    <property type="entry name" value="Nucleotide-diphossugar_trans"/>
</dbReference>
<dbReference type="GO" id="GO:0003977">
    <property type="term" value="F:UDP-N-acetylglucosamine diphosphorylase activity"/>
    <property type="evidence" value="ECO:0007669"/>
    <property type="project" value="UniProtKB-EC"/>
</dbReference>
<comment type="caution">
    <text evidence="9">The sequence shown here is derived from an EMBL/GenBank/DDBJ whole genome shotgun (WGS) entry which is preliminary data.</text>
</comment>
<dbReference type="Gene3D" id="2.160.10.10">
    <property type="entry name" value="Hexapeptide repeat proteins"/>
    <property type="match status" value="1"/>
</dbReference>
<comment type="catalytic activity">
    <reaction evidence="6">
        <text>N-acetyl-alpha-D-glucosamine 1-phosphate + UTP + H(+) = UDP-N-acetyl-alpha-D-glucosamine + diphosphate</text>
        <dbReference type="Rhea" id="RHEA:13509"/>
        <dbReference type="ChEBI" id="CHEBI:15378"/>
        <dbReference type="ChEBI" id="CHEBI:33019"/>
        <dbReference type="ChEBI" id="CHEBI:46398"/>
        <dbReference type="ChEBI" id="CHEBI:57705"/>
        <dbReference type="ChEBI" id="CHEBI:57776"/>
        <dbReference type="EC" id="2.7.7.23"/>
    </reaction>
</comment>
<dbReference type="STRING" id="1160895.CM19_05065"/>
<proteinExistence type="predicted"/>
<dbReference type="Pfam" id="PF25087">
    <property type="entry name" value="GMPPB_C"/>
    <property type="match status" value="1"/>
</dbReference>